<evidence type="ECO:0000256" key="1">
    <source>
        <dbReference type="SAM" id="MobiDB-lite"/>
    </source>
</evidence>
<reference evidence="3" key="1">
    <citation type="submission" date="2023-04" db="EMBL/GenBank/DDBJ databases">
        <title>Ambrosiozyma monospora NBRC 1965.</title>
        <authorList>
            <person name="Ichikawa N."/>
            <person name="Sato H."/>
            <person name="Tonouchi N."/>
        </authorList>
    </citation>
    <scope>NUCLEOTIDE SEQUENCE</scope>
    <source>
        <strain evidence="3">NBRC 1965</strain>
    </source>
</reference>
<dbReference type="Pfam" id="PF04114">
    <property type="entry name" value="Gaa1"/>
    <property type="match status" value="1"/>
</dbReference>
<keyword evidence="2" id="KW-1133">Transmembrane helix</keyword>
<evidence type="ECO:0000256" key="2">
    <source>
        <dbReference type="SAM" id="Phobius"/>
    </source>
</evidence>
<dbReference type="AlphaFoldDB" id="A0A9W6Z8D1"/>
<dbReference type="EMBL" id="BSXU01006712">
    <property type="protein sequence ID" value="GMG56062.1"/>
    <property type="molecule type" value="Genomic_DNA"/>
</dbReference>
<feature type="transmembrane region" description="Helical" evidence="2">
    <location>
        <begin position="178"/>
        <end position="200"/>
    </location>
</feature>
<keyword evidence="2" id="KW-0472">Membrane</keyword>
<evidence type="ECO:0000313" key="4">
    <source>
        <dbReference type="Proteomes" id="UP001165063"/>
    </source>
</evidence>
<keyword evidence="4" id="KW-1185">Reference proteome</keyword>
<feature type="region of interest" description="Disordered" evidence="1">
    <location>
        <begin position="38"/>
        <end position="66"/>
    </location>
</feature>
<name>A0A9W6Z8D1_AMBMO</name>
<comment type="caution">
    <text evidence="3">The sequence shown here is derived from an EMBL/GenBank/DDBJ whole genome shotgun (WGS) entry which is preliminary data.</text>
</comment>
<gene>
    <name evidence="3" type="ORF">Amon01_000813100</name>
</gene>
<dbReference type="Proteomes" id="UP001165063">
    <property type="component" value="Unassembled WGS sequence"/>
</dbReference>
<organism evidence="3 4">
    <name type="scientific">Ambrosiozyma monospora</name>
    <name type="common">Yeast</name>
    <name type="synonym">Endomycopsis monosporus</name>
    <dbReference type="NCBI Taxonomy" id="43982"/>
    <lineage>
        <taxon>Eukaryota</taxon>
        <taxon>Fungi</taxon>
        <taxon>Dikarya</taxon>
        <taxon>Ascomycota</taxon>
        <taxon>Saccharomycotina</taxon>
        <taxon>Pichiomycetes</taxon>
        <taxon>Pichiales</taxon>
        <taxon>Pichiaceae</taxon>
        <taxon>Ambrosiozyma</taxon>
    </lineage>
</organism>
<accession>A0A9W6Z8D1</accession>
<sequence length="208" mass="23520">MIALLVLHFALSFLISICCIPLLFIRYGHASSSNTESLQYDSETTTTDNGTTASSESTELDVTKTESSIEKVKEEPVTSEQASLPKSKFTLPTGLNNAICLLLSNPFLWLVILGTCSKLEFQLDKFRNLIQYFRLELVLEELTNLQNQFNKVGLKQVLLGPVETLYGIVSCFDRLNNWIWLVVVISWVPVWFTCVLFSLIDVSCNDYF</sequence>
<proteinExistence type="predicted"/>
<protein>
    <submittedName>
        <fullName evidence="3">Unnamed protein product</fullName>
    </submittedName>
</protein>
<dbReference type="InterPro" id="IPR007246">
    <property type="entry name" value="Gaa1"/>
</dbReference>
<keyword evidence="2" id="KW-0812">Transmembrane</keyword>
<dbReference type="GO" id="GO:0042765">
    <property type="term" value="C:GPI-anchor transamidase complex"/>
    <property type="evidence" value="ECO:0007669"/>
    <property type="project" value="InterPro"/>
</dbReference>
<evidence type="ECO:0000313" key="3">
    <source>
        <dbReference type="EMBL" id="GMG56062.1"/>
    </source>
</evidence>